<dbReference type="AlphaFoldDB" id="A0A919MM56"/>
<comment type="caution">
    <text evidence="2">The sequence shown here is derived from an EMBL/GenBank/DDBJ whole genome shotgun (WGS) entry which is preliminary data.</text>
</comment>
<evidence type="ECO:0000256" key="1">
    <source>
        <dbReference type="SAM" id="MobiDB-lite"/>
    </source>
</evidence>
<dbReference type="EMBL" id="BOMM01000044">
    <property type="protein sequence ID" value="GIE12902.1"/>
    <property type="molecule type" value="Genomic_DNA"/>
</dbReference>
<dbReference type="Proteomes" id="UP000598174">
    <property type="component" value="Unassembled WGS sequence"/>
</dbReference>
<organism evidence="2 3">
    <name type="scientific">Paractinoplanes ferrugineus</name>
    <dbReference type="NCBI Taxonomy" id="113564"/>
    <lineage>
        <taxon>Bacteria</taxon>
        <taxon>Bacillati</taxon>
        <taxon>Actinomycetota</taxon>
        <taxon>Actinomycetes</taxon>
        <taxon>Micromonosporales</taxon>
        <taxon>Micromonosporaceae</taxon>
        <taxon>Paractinoplanes</taxon>
    </lineage>
</organism>
<protein>
    <submittedName>
        <fullName evidence="2">Uncharacterized protein</fullName>
    </submittedName>
</protein>
<sequence length="77" mass="8402">MPAYRYVPPRVVALEGADVNECRPMPGTAPTAVEAAGQVNQDRPRPRPVPTKRGAPHLAMRRTDSRLQKADRGGADR</sequence>
<evidence type="ECO:0000313" key="3">
    <source>
        <dbReference type="Proteomes" id="UP000598174"/>
    </source>
</evidence>
<proteinExistence type="predicted"/>
<name>A0A919MM56_9ACTN</name>
<keyword evidence="3" id="KW-1185">Reference proteome</keyword>
<evidence type="ECO:0000313" key="2">
    <source>
        <dbReference type="EMBL" id="GIE12902.1"/>
    </source>
</evidence>
<accession>A0A919MM56</accession>
<feature type="compositionally biased region" description="Basic and acidic residues" evidence="1">
    <location>
        <begin position="61"/>
        <end position="77"/>
    </location>
</feature>
<feature type="region of interest" description="Disordered" evidence="1">
    <location>
        <begin position="26"/>
        <end position="77"/>
    </location>
</feature>
<gene>
    <name evidence="2" type="ORF">Afe05nite_47420</name>
</gene>
<reference evidence="2" key="1">
    <citation type="submission" date="2021-01" db="EMBL/GenBank/DDBJ databases">
        <title>Whole genome shotgun sequence of Actinoplanes ferrugineus NBRC 15555.</title>
        <authorList>
            <person name="Komaki H."/>
            <person name="Tamura T."/>
        </authorList>
    </citation>
    <scope>NUCLEOTIDE SEQUENCE</scope>
    <source>
        <strain evidence="2">NBRC 15555</strain>
    </source>
</reference>